<keyword evidence="4" id="KW-0812">Transmembrane</keyword>
<protein>
    <submittedName>
        <fullName evidence="8">MFS transporter</fullName>
    </submittedName>
</protein>
<proteinExistence type="predicted"/>
<evidence type="ECO:0000259" key="7">
    <source>
        <dbReference type="PROSITE" id="PS50850"/>
    </source>
</evidence>
<dbReference type="Proteomes" id="UP000216207">
    <property type="component" value="Unassembled WGS sequence"/>
</dbReference>
<dbReference type="SUPFAM" id="SSF103473">
    <property type="entry name" value="MFS general substrate transporter"/>
    <property type="match status" value="1"/>
</dbReference>
<evidence type="ECO:0000256" key="6">
    <source>
        <dbReference type="ARBA" id="ARBA00023136"/>
    </source>
</evidence>
<dbReference type="EMBL" id="NPCC01000033">
    <property type="protein sequence ID" value="PAE87600.1"/>
    <property type="molecule type" value="Genomic_DNA"/>
</dbReference>
<keyword evidence="5" id="KW-1133">Transmembrane helix</keyword>
<dbReference type="PANTHER" id="PTHR23517">
    <property type="entry name" value="RESISTANCE PROTEIN MDTM, PUTATIVE-RELATED-RELATED"/>
    <property type="match status" value="1"/>
</dbReference>
<gene>
    <name evidence="8" type="ORF">CHH72_17950</name>
</gene>
<feature type="domain" description="Major facilitator superfamily (MFS) profile" evidence="7">
    <location>
        <begin position="17"/>
        <end position="390"/>
    </location>
</feature>
<comment type="caution">
    <text evidence="8">The sequence shown here is derived from an EMBL/GenBank/DDBJ whole genome shotgun (WGS) entry which is preliminary data.</text>
</comment>
<dbReference type="GO" id="GO:0005886">
    <property type="term" value="C:plasma membrane"/>
    <property type="evidence" value="ECO:0007669"/>
    <property type="project" value="UniProtKB-SubCell"/>
</dbReference>
<dbReference type="PANTHER" id="PTHR23517:SF2">
    <property type="entry name" value="MULTIDRUG RESISTANCE PROTEIN MDTH"/>
    <property type="match status" value="1"/>
</dbReference>
<dbReference type="InterPro" id="IPR020846">
    <property type="entry name" value="MFS_dom"/>
</dbReference>
<evidence type="ECO:0000256" key="2">
    <source>
        <dbReference type="ARBA" id="ARBA00022448"/>
    </source>
</evidence>
<evidence type="ECO:0000313" key="9">
    <source>
        <dbReference type="Proteomes" id="UP000216207"/>
    </source>
</evidence>
<accession>A0A268NX10</accession>
<dbReference type="InterPro" id="IPR036259">
    <property type="entry name" value="MFS_trans_sf"/>
</dbReference>
<name>A0A268NX10_SHOCL</name>
<dbReference type="RefSeq" id="WP_011245218.1">
    <property type="nucleotide sequence ID" value="NZ_BOQS01000010.1"/>
</dbReference>
<dbReference type="OMA" id="NHFQVTT"/>
<evidence type="ECO:0000256" key="4">
    <source>
        <dbReference type="ARBA" id="ARBA00022692"/>
    </source>
</evidence>
<dbReference type="PROSITE" id="PS50850">
    <property type="entry name" value="MFS"/>
    <property type="match status" value="1"/>
</dbReference>
<keyword evidence="2" id="KW-0813">Transport</keyword>
<evidence type="ECO:0000256" key="3">
    <source>
        <dbReference type="ARBA" id="ARBA00022475"/>
    </source>
</evidence>
<keyword evidence="6" id="KW-0472">Membrane</keyword>
<evidence type="ECO:0000256" key="5">
    <source>
        <dbReference type="ARBA" id="ARBA00022989"/>
    </source>
</evidence>
<comment type="subcellular location">
    <subcellularLocation>
        <location evidence="1">Cell membrane</location>
        <topology evidence="1">Multi-pass membrane protein</topology>
    </subcellularLocation>
</comment>
<reference evidence="8 9" key="1">
    <citation type="submission" date="2017-07" db="EMBL/GenBank/DDBJ databases">
        <title>Isolation and whole genome analysis of endospore-forming bacteria from heroin.</title>
        <authorList>
            <person name="Kalinowski J."/>
            <person name="Ahrens B."/>
            <person name="Al-Dilaimi A."/>
            <person name="Winkler A."/>
            <person name="Wibberg D."/>
            <person name="Schleenbecker U."/>
            <person name="Ruckert C."/>
            <person name="Wolfel R."/>
            <person name="Grass G."/>
        </authorList>
    </citation>
    <scope>NUCLEOTIDE SEQUENCE [LARGE SCALE GENOMIC DNA]</scope>
    <source>
        <strain evidence="8 9">7539</strain>
    </source>
</reference>
<evidence type="ECO:0000313" key="8">
    <source>
        <dbReference type="EMBL" id="PAE87600.1"/>
    </source>
</evidence>
<dbReference type="GO" id="GO:0022857">
    <property type="term" value="F:transmembrane transporter activity"/>
    <property type="evidence" value="ECO:0007669"/>
    <property type="project" value="InterPro"/>
</dbReference>
<dbReference type="Pfam" id="PF07690">
    <property type="entry name" value="MFS_1"/>
    <property type="match status" value="1"/>
</dbReference>
<dbReference type="InterPro" id="IPR050171">
    <property type="entry name" value="MFS_Transporters"/>
</dbReference>
<dbReference type="InterPro" id="IPR011701">
    <property type="entry name" value="MFS"/>
</dbReference>
<sequence>MESDRTWKIWRTYGWRATLLIGTEFFLTFSFFMFVPYISLYVTGELGYSLSFAGLLLALRLTGQQGFMMFGGYLGDKLGYKTMMFIGFVCRGVGFAGMGFAQSPALLLFMAVIGGLGGALFSPALKSLLIYKQPKAHHKKLFSYVNITGNAGTILGPLFGVLFSAQQFPLLSMLSGLLFVLIGCTLLGLPIQQESANSDISFLSGLKRIVANQPLLMMIGLMIPYHFIHQQLFLTYPVIATKVSGSSGWIFTLVTVIVITTQMKVTAWTYRFTARQSLQAGYLILGITFLPLLAFEHVITLTVSLMGIALSVTLMQPTFHSYIVSQASSQTLGIFLGFSNLAMAVGGALGNITGGSLYEWFETNRLGGFYWAILALLSFIAYVTAKTQKQ</sequence>
<keyword evidence="3" id="KW-1003">Cell membrane</keyword>
<evidence type="ECO:0000256" key="1">
    <source>
        <dbReference type="ARBA" id="ARBA00004651"/>
    </source>
</evidence>
<dbReference type="Gene3D" id="1.20.1250.20">
    <property type="entry name" value="MFS general substrate transporter like domains"/>
    <property type="match status" value="1"/>
</dbReference>
<organism evidence="8 9">
    <name type="scientific">Shouchella clausii</name>
    <name type="common">Alkalihalobacillus clausii</name>
    <dbReference type="NCBI Taxonomy" id="79880"/>
    <lineage>
        <taxon>Bacteria</taxon>
        <taxon>Bacillati</taxon>
        <taxon>Bacillota</taxon>
        <taxon>Bacilli</taxon>
        <taxon>Bacillales</taxon>
        <taxon>Bacillaceae</taxon>
        <taxon>Shouchella</taxon>
    </lineage>
</organism>
<dbReference type="AlphaFoldDB" id="A0A268NX10"/>